<sequence>MSEVVITVRGEHETRIAPEEGVVRLSVRTEGPDRGEVVERMSSLAAPLRDDLETRKDSGVVTEWSSQHVSVWANRPWNSEGKQLALVQYASVEITATFADFASLSWWVSDVAERDGIQVDGVEWRLTPATAKRIEAEVASQAVKVAVERATAYAGAVGLASISPLEIADVGLLDHRDSAGGPPEMMRMAKASFAMDAGGAAPSVQLEPEDIVVTAGVEARFVAR</sequence>
<dbReference type="Pfam" id="PF04402">
    <property type="entry name" value="SIMPL"/>
    <property type="match status" value="1"/>
</dbReference>
<dbReference type="Gene3D" id="3.30.110.170">
    <property type="entry name" value="Protein of unknown function (DUF541), domain 1"/>
    <property type="match status" value="1"/>
</dbReference>
<evidence type="ECO:0000313" key="1">
    <source>
        <dbReference type="EMBL" id="GAA1959439.1"/>
    </source>
</evidence>
<comment type="caution">
    <text evidence="1">The sequence shown here is derived from an EMBL/GenBank/DDBJ whole genome shotgun (WGS) entry which is preliminary data.</text>
</comment>
<gene>
    <name evidence="1" type="ORF">GCM10009776_22450</name>
</gene>
<reference evidence="1 2" key="1">
    <citation type="journal article" date="2019" name="Int. J. Syst. Evol. Microbiol.">
        <title>The Global Catalogue of Microorganisms (GCM) 10K type strain sequencing project: providing services to taxonomists for standard genome sequencing and annotation.</title>
        <authorList>
            <consortium name="The Broad Institute Genomics Platform"/>
            <consortium name="The Broad Institute Genome Sequencing Center for Infectious Disease"/>
            <person name="Wu L."/>
            <person name="Ma J."/>
        </authorList>
    </citation>
    <scope>NUCLEOTIDE SEQUENCE [LARGE SCALE GENOMIC DNA]</scope>
    <source>
        <strain evidence="1 2">JCM 14901</strain>
    </source>
</reference>
<dbReference type="RefSeq" id="WP_344094609.1">
    <property type="nucleotide sequence ID" value="NZ_BAAAOG010000003.1"/>
</dbReference>
<protein>
    <submittedName>
        <fullName evidence="1">SIMPL domain-containing protein</fullName>
    </submittedName>
</protein>
<dbReference type="Gene3D" id="3.30.70.2970">
    <property type="entry name" value="Protein of unknown function (DUF541), domain 2"/>
    <property type="match status" value="1"/>
</dbReference>
<proteinExistence type="predicted"/>
<keyword evidence="2" id="KW-1185">Reference proteome</keyword>
<organism evidence="1 2">
    <name type="scientific">Microbacterium deminutum</name>
    <dbReference type="NCBI Taxonomy" id="344164"/>
    <lineage>
        <taxon>Bacteria</taxon>
        <taxon>Bacillati</taxon>
        <taxon>Actinomycetota</taxon>
        <taxon>Actinomycetes</taxon>
        <taxon>Micrococcales</taxon>
        <taxon>Microbacteriaceae</taxon>
        <taxon>Microbacterium</taxon>
    </lineage>
</organism>
<dbReference type="InterPro" id="IPR007497">
    <property type="entry name" value="SIMPL/DUF541"/>
</dbReference>
<dbReference type="EMBL" id="BAAAOG010000003">
    <property type="protein sequence ID" value="GAA1959439.1"/>
    <property type="molecule type" value="Genomic_DNA"/>
</dbReference>
<evidence type="ECO:0000313" key="2">
    <source>
        <dbReference type="Proteomes" id="UP001499933"/>
    </source>
</evidence>
<accession>A0ABN2QWQ0</accession>
<name>A0ABN2QWQ0_9MICO</name>
<dbReference type="Proteomes" id="UP001499933">
    <property type="component" value="Unassembled WGS sequence"/>
</dbReference>